<dbReference type="InterPro" id="IPR036291">
    <property type="entry name" value="NAD(P)-bd_dom_sf"/>
</dbReference>
<dbReference type="Proteomes" id="UP001178461">
    <property type="component" value="Chromosome 8"/>
</dbReference>
<name>A0AA35KQ00_9SAUR</name>
<proteinExistence type="predicted"/>
<reference evidence="1" key="1">
    <citation type="submission" date="2022-12" db="EMBL/GenBank/DDBJ databases">
        <authorList>
            <person name="Alioto T."/>
            <person name="Alioto T."/>
            <person name="Gomez Garrido J."/>
        </authorList>
    </citation>
    <scope>NUCLEOTIDE SEQUENCE</scope>
</reference>
<dbReference type="CDD" id="cd05325">
    <property type="entry name" value="carb_red_sniffer_like_SDR_c"/>
    <property type="match status" value="1"/>
</dbReference>
<gene>
    <name evidence="1" type="ORF">PODLI_1B001348</name>
</gene>
<evidence type="ECO:0000313" key="1">
    <source>
        <dbReference type="EMBL" id="CAI5782210.1"/>
    </source>
</evidence>
<dbReference type="GO" id="GO:0005737">
    <property type="term" value="C:cytoplasm"/>
    <property type="evidence" value="ECO:0007669"/>
    <property type="project" value="TreeGrafter"/>
</dbReference>
<organism evidence="1 2">
    <name type="scientific">Podarcis lilfordi</name>
    <name type="common">Lilford's wall lizard</name>
    <dbReference type="NCBI Taxonomy" id="74358"/>
    <lineage>
        <taxon>Eukaryota</taxon>
        <taxon>Metazoa</taxon>
        <taxon>Chordata</taxon>
        <taxon>Craniata</taxon>
        <taxon>Vertebrata</taxon>
        <taxon>Euteleostomi</taxon>
        <taxon>Lepidosauria</taxon>
        <taxon>Squamata</taxon>
        <taxon>Bifurcata</taxon>
        <taxon>Unidentata</taxon>
        <taxon>Episquamata</taxon>
        <taxon>Laterata</taxon>
        <taxon>Lacertibaenia</taxon>
        <taxon>Lacertidae</taxon>
        <taxon>Podarcis</taxon>
    </lineage>
</organism>
<dbReference type="PANTHER" id="PTHR43544">
    <property type="entry name" value="SHORT-CHAIN DEHYDROGENASE/REDUCTASE"/>
    <property type="match status" value="1"/>
</dbReference>
<accession>A0AA35KQ00</accession>
<dbReference type="EMBL" id="OX395133">
    <property type="protein sequence ID" value="CAI5782210.1"/>
    <property type="molecule type" value="Genomic_DNA"/>
</dbReference>
<keyword evidence="2" id="KW-1185">Reference proteome</keyword>
<evidence type="ECO:0008006" key="3">
    <source>
        <dbReference type="Google" id="ProtNLM"/>
    </source>
</evidence>
<dbReference type="GO" id="GO:0016491">
    <property type="term" value="F:oxidoreductase activity"/>
    <property type="evidence" value="ECO:0007669"/>
    <property type="project" value="TreeGrafter"/>
</dbReference>
<dbReference type="PRINTS" id="PR00081">
    <property type="entry name" value="GDHRDH"/>
</dbReference>
<sequence length="256" mass="27934">MATNFPVQSVLVTGSNSGIGLGLVKQFLRLPTPPQWVFATTLDMDGPKSKEIKELACQHQNLVVLQLDVTDLQSIKAAVEQVQRCVGECGLNLLMNNAGVISGNDLEKENAKDMADVYAVNTIGPLQVSQAFLPLLKMAAQRYPQEGLSCCKAAIINTSSAAGSMEVMLLWEIKMNIAYRCSKAALNMLTKCQSLTYPAYGILCVCIHPGWVKTQGMQEADLTVEESTRGIIHVLSTLSEVDNGTFVDWEGRRVPW</sequence>
<dbReference type="SUPFAM" id="SSF51735">
    <property type="entry name" value="NAD(P)-binding Rossmann-fold domains"/>
    <property type="match status" value="1"/>
</dbReference>
<dbReference type="AlphaFoldDB" id="A0AA35KQ00"/>
<dbReference type="InterPro" id="IPR002347">
    <property type="entry name" value="SDR_fam"/>
</dbReference>
<dbReference type="Gene3D" id="3.40.50.720">
    <property type="entry name" value="NAD(P)-binding Rossmann-like Domain"/>
    <property type="match status" value="1"/>
</dbReference>
<protein>
    <recommendedName>
        <fullName evidence="3">C-factor-like</fullName>
    </recommendedName>
</protein>
<dbReference type="PANTHER" id="PTHR43544:SF38">
    <property type="entry name" value="C-FACTOR-RELATED"/>
    <property type="match status" value="1"/>
</dbReference>
<evidence type="ECO:0000313" key="2">
    <source>
        <dbReference type="Proteomes" id="UP001178461"/>
    </source>
</evidence>
<dbReference type="Pfam" id="PF00106">
    <property type="entry name" value="adh_short"/>
    <property type="match status" value="1"/>
</dbReference>
<dbReference type="InterPro" id="IPR051468">
    <property type="entry name" value="Fungal_SecMetab_SDRs"/>
</dbReference>